<dbReference type="GO" id="GO:0050566">
    <property type="term" value="F:asparaginyl-tRNA synthase (glutamine-hydrolyzing) activity"/>
    <property type="evidence" value="ECO:0007669"/>
    <property type="project" value="RHEA"/>
</dbReference>
<keyword evidence="1" id="KW-0436">Ligase</keyword>
<evidence type="ECO:0000313" key="3">
    <source>
        <dbReference type="Proteomes" id="UP000077339"/>
    </source>
</evidence>
<comment type="similarity">
    <text evidence="1">Belongs to the GatC family.</text>
</comment>
<dbReference type="HAMAP" id="MF_00122">
    <property type="entry name" value="GatC"/>
    <property type="match status" value="1"/>
</dbReference>
<dbReference type="InterPro" id="IPR003837">
    <property type="entry name" value="GatC"/>
</dbReference>
<evidence type="ECO:0000256" key="1">
    <source>
        <dbReference type="HAMAP-Rule" id="MF_00122"/>
    </source>
</evidence>
<dbReference type="PATRIC" id="fig|1453497.3.peg.1859"/>
<dbReference type="SUPFAM" id="SSF141000">
    <property type="entry name" value="Glu-tRNAGln amidotransferase C subunit"/>
    <property type="match status" value="1"/>
</dbReference>
<comment type="catalytic activity">
    <reaction evidence="1">
        <text>L-aspartyl-tRNA(Asn) + L-glutamine + ATP + H2O = L-asparaginyl-tRNA(Asn) + L-glutamate + ADP + phosphate + 2 H(+)</text>
        <dbReference type="Rhea" id="RHEA:14513"/>
        <dbReference type="Rhea" id="RHEA-COMP:9674"/>
        <dbReference type="Rhea" id="RHEA-COMP:9677"/>
        <dbReference type="ChEBI" id="CHEBI:15377"/>
        <dbReference type="ChEBI" id="CHEBI:15378"/>
        <dbReference type="ChEBI" id="CHEBI:29985"/>
        <dbReference type="ChEBI" id="CHEBI:30616"/>
        <dbReference type="ChEBI" id="CHEBI:43474"/>
        <dbReference type="ChEBI" id="CHEBI:58359"/>
        <dbReference type="ChEBI" id="CHEBI:78515"/>
        <dbReference type="ChEBI" id="CHEBI:78516"/>
        <dbReference type="ChEBI" id="CHEBI:456216"/>
    </reaction>
</comment>
<comment type="catalytic activity">
    <reaction evidence="1">
        <text>L-glutamyl-tRNA(Gln) + L-glutamine + ATP + H2O = L-glutaminyl-tRNA(Gln) + L-glutamate + ADP + phosphate + H(+)</text>
        <dbReference type="Rhea" id="RHEA:17521"/>
        <dbReference type="Rhea" id="RHEA-COMP:9681"/>
        <dbReference type="Rhea" id="RHEA-COMP:9684"/>
        <dbReference type="ChEBI" id="CHEBI:15377"/>
        <dbReference type="ChEBI" id="CHEBI:15378"/>
        <dbReference type="ChEBI" id="CHEBI:29985"/>
        <dbReference type="ChEBI" id="CHEBI:30616"/>
        <dbReference type="ChEBI" id="CHEBI:43474"/>
        <dbReference type="ChEBI" id="CHEBI:58359"/>
        <dbReference type="ChEBI" id="CHEBI:78520"/>
        <dbReference type="ChEBI" id="CHEBI:78521"/>
        <dbReference type="ChEBI" id="CHEBI:456216"/>
    </reaction>
</comment>
<dbReference type="PANTHER" id="PTHR15004">
    <property type="entry name" value="GLUTAMYL-TRNA(GLN) AMIDOTRANSFERASE SUBUNIT C, MITOCHONDRIAL"/>
    <property type="match status" value="1"/>
</dbReference>
<dbReference type="EMBL" id="JFHK01000006">
    <property type="protein sequence ID" value="OAA30883.1"/>
    <property type="molecule type" value="Genomic_DNA"/>
</dbReference>
<dbReference type="EC" id="6.3.5.-" evidence="1"/>
<dbReference type="InterPro" id="IPR036113">
    <property type="entry name" value="Asp/Glu-ADT_sf_sub_c"/>
</dbReference>
<name>A0A176K1P5_9BACT</name>
<dbReference type="STRING" id="1453497.AT15_09375"/>
<gene>
    <name evidence="1" type="primary">gatC</name>
    <name evidence="2" type="ORF">AT15_09375</name>
</gene>
<comment type="caution">
    <text evidence="2">The sequence shown here is derived from an EMBL/GenBank/DDBJ whole genome shotgun (WGS) entry which is preliminary data.</text>
</comment>
<dbReference type="OrthoDB" id="47632at2"/>
<keyword evidence="1" id="KW-0067">ATP-binding</keyword>
<dbReference type="Gene3D" id="1.10.20.60">
    <property type="entry name" value="Glu-tRNAGln amidotransferase C subunit, N-terminal domain"/>
    <property type="match status" value="1"/>
</dbReference>
<comment type="function">
    <text evidence="1">Allows the formation of correctly charged Asn-tRNA(Asn) or Gln-tRNA(Gln) through the transamidation of misacylated Asp-tRNA(Asn) or Glu-tRNA(Gln) in organisms which lack either or both of asparaginyl-tRNA or glutaminyl-tRNA synthetases. The reaction takes place in the presence of glutamine and ATP through an activated phospho-Asp-tRNA(Asn) or phospho-Glu-tRNA(Gln).</text>
</comment>
<proteinExistence type="inferred from homology"/>
<keyword evidence="1" id="KW-0547">Nucleotide-binding</keyword>
<dbReference type="Proteomes" id="UP000077339">
    <property type="component" value="Unassembled WGS sequence"/>
</dbReference>
<comment type="subunit">
    <text evidence="1">Heterotrimer of A, B and C subunits.</text>
</comment>
<protein>
    <recommendedName>
        <fullName evidence="1">Aspartyl/glutamyl-tRNA(Asn/Gln) amidotransferase subunit C</fullName>
        <shortName evidence="1">Asp/Glu-ADT subunit C</shortName>
        <ecNumber evidence="1">6.3.5.-</ecNumber>
    </recommendedName>
</protein>
<dbReference type="GO" id="GO:0006412">
    <property type="term" value="P:translation"/>
    <property type="evidence" value="ECO:0007669"/>
    <property type="project" value="UniProtKB-UniRule"/>
</dbReference>
<accession>A0A176K1P5</accession>
<sequence>MNIHVDEKLLLHLESLAKVELKAEEREKLIKDISKILDYMSLIDELSVDGYEEMFTPIEENLELREDRQREFEHTDDLISLFPERESRQLKVPKIY</sequence>
<dbReference type="Pfam" id="PF02686">
    <property type="entry name" value="GatC"/>
    <property type="match status" value="1"/>
</dbReference>
<keyword evidence="1" id="KW-0648">Protein biosynthesis</keyword>
<dbReference type="GO" id="GO:0070681">
    <property type="term" value="P:glutaminyl-tRNAGln biosynthesis via transamidation"/>
    <property type="evidence" value="ECO:0007669"/>
    <property type="project" value="TreeGrafter"/>
</dbReference>
<dbReference type="GO" id="GO:0050567">
    <property type="term" value="F:glutaminyl-tRNA synthase (glutamine-hydrolyzing) activity"/>
    <property type="evidence" value="ECO:0007669"/>
    <property type="project" value="UniProtKB-UniRule"/>
</dbReference>
<dbReference type="AlphaFoldDB" id="A0A176K1P5"/>
<dbReference type="NCBIfam" id="TIGR00135">
    <property type="entry name" value="gatC"/>
    <property type="match status" value="1"/>
</dbReference>
<dbReference type="GO" id="GO:0016740">
    <property type="term" value="F:transferase activity"/>
    <property type="evidence" value="ECO:0007669"/>
    <property type="project" value="UniProtKB-KW"/>
</dbReference>
<keyword evidence="2" id="KW-0808">Transferase</keyword>
<evidence type="ECO:0000313" key="2">
    <source>
        <dbReference type="EMBL" id="OAA30883.1"/>
    </source>
</evidence>
<dbReference type="GO" id="GO:0006450">
    <property type="term" value="P:regulation of translational fidelity"/>
    <property type="evidence" value="ECO:0007669"/>
    <property type="project" value="InterPro"/>
</dbReference>
<dbReference type="PANTHER" id="PTHR15004:SF0">
    <property type="entry name" value="GLUTAMYL-TRNA(GLN) AMIDOTRANSFERASE SUBUNIT C, MITOCHONDRIAL"/>
    <property type="match status" value="1"/>
</dbReference>
<reference evidence="2 3" key="1">
    <citation type="submission" date="2014-02" db="EMBL/GenBank/DDBJ databases">
        <title>Kosmotoga genome sequencing.</title>
        <authorList>
            <person name="Pollo S.M."/>
            <person name="Charchuk R."/>
            <person name="Nesbo C.L."/>
        </authorList>
    </citation>
    <scope>NUCLEOTIDE SEQUENCE [LARGE SCALE GENOMIC DNA]</scope>
    <source>
        <strain evidence="2 3">S304</strain>
    </source>
</reference>
<organism evidence="2 3">
    <name type="scientific">Kosmotoga arenicorallina S304</name>
    <dbReference type="NCBI Taxonomy" id="1453497"/>
    <lineage>
        <taxon>Bacteria</taxon>
        <taxon>Thermotogati</taxon>
        <taxon>Thermotogota</taxon>
        <taxon>Thermotogae</taxon>
        <taxon>Kosmotogales</taxon>
        <taxon>Kosmotogaceae</taxon>
        <taxon>Kosmotoga</taxon>
    </lineage>
</organism>
<keyword evidence="3" id="KW-1185">Reference proteome</keyword>
<dbReference type="GO" id="GO:0005524">
    <property type="term" value="F:ATP binding"/>
    <property type="evidence" value="ECO:0007669"/>
    <property type="project" value="UniProtKB-KW"/>
</dbReference>